<evidence type="ECO:0000313" key="2">
    <source>
        <dbReference type="Proteomes" id="UP001059380"/>
    </source>
</evidence>
<protein>
    <submittedName>
        <fullName evidence="1">Gluconate 2-dehydrogenase subunit 3 family protein</fullName>
    </submittedName>
</protein>
<dbReference type="PROSITE" id="PS51257">
    <property type="entry name" value="PROKAR_LIPOPROTEIN"/>
    <property type="match status" value="1"/>
</dbReference>
<dbReference type="InterPro" id="IPR027056">
    <property type="entry name" value="Gluconate_2DH_su3"/>
</dbReference>
<proteinExistence type="predicted"/>
<reference evidence="1" key="1">
    <citation type="submission" date="2021-04" db="EMBL/GenBank/DDBJ databases">
        <title>Phylogenetic analysis of Acidobacteriaceae.</title>
        <authorList>
            <person name="Qiu L."/>
            <person name="Zhang Q."/>
        </authorList>
    </citation>
    <scope>NUCLEOTIDE SEQUENCE</scope>
    <source>
        <strain evidence="1">DSM 25168</strain>
    </source>
</reference>
<organism evidence="1 2">
    <name type="scientific">Occallatibacter riparius</name>
    <dbReference type="NCBI Taxonomy" id="1002689"/>
    <lineage>
        <taxon>Bacteria</taxon>
        <taxon>Pseudomonadati</taxon>
        <taxon>Acidobacteriota</taxon>
        <taxon>Terriglobia</taxon>
        <taxon>Terriglobales</taxon>
        <taxon>Acidobacteriaceae</taxon>
        <taxon>Occallatibacter</taxon>
    </lineage>
</organism>
<dbReference type="Proteomes" id="UP001059380">
    <property type="component" value="Chromosome"/>
</dbReference>
<dbReference type="KEGG" id="orp:MOP44_19280"/>
<dbReference type="EMBL" id="CP093313">
    <property type="protein sequence ID" value="UWZ82701.1"/>
    <property type="molecule type" value="Genomic_DNA"/>
</dbReference>
<sequence>MFNRREILIGAAAASTALLSGCHSPGSTWLVFTDDQARTLTALCDQIIPADDWSSASQAGVLTFIDRQLTGPYRRHRTTYRQGIEATEKLCHDRFGLDLTAAMPTQQLEIAKALEHQNSAFFALVRTHTMQGYYGSPRHGGNKDAVSYRMLGLDYPLLRGRAQYDFTAGPKS</sequence>
<gene>
    <name evidence="1" type="ORF">MOP44_19280</name>
</gene>
<keyword evidence="2" id="KW-1185">Reference proteome</keyword>
<dbReference type="AlphaFoldDB" id="A0A9J7BNF4"/>
<name>A0A9J7BNF4_9BACT</name>
<evidence type="ECO:0000313" key="1">
    <source>
        <dbReference type="EMBL" id="UWZ82701.1"/>
    </source>
</evidence>
<dbReference type="Pfam" id="PF13618">
    <property type="entry name" value="Gluconate_2-dh3"/>
    <property type="match status" value="1"/>
</dbReference>
<dbReference type="RefSeq" id="WP_260791889.1">
    <property type="nucleotide sequence ID" value="NZ_CP093313.1"/>
</dbReference>
<accession>A0A9J7BNF4</accession>